<reference evidence="3" key="2">
    <citation type="submission" date="2020-04" db="EMBL/GenBank/DDBJ databases">
        <authorList>
            <consortium name="NCBI Genome Project"/>
        </authorList>
    </citation>
    <scope>NUCLEOTIDE SEQUENCE</scope>
    <source>
        <strain evidence="3">CBS 342.82</strain>
    </source>
</reference>
<organism evidence="3">
    <name type="scientific">Dissoconium aciculare CBS 342.82</name>
    <dbReference type="NCBI Taxonomy" id="1314786"/>
    <lineage>
        <taxon>Eukaryota</taxon>
        <taxon>Fungi</taxon>
        <taxon>Dikarya</taxon>
        <taxon>Ascomycota</taxon>
        <taxon>Pezizomycotina</taxon>
        <taxon>Dothideomycetes</taxon>
        <taxon>Dothideomycetidae</taxon>
        <taxon>Mycosphaerellales</taxon>
        <taxon>Dissoconiaceae</taxon>
        <taxon>Dissoconium</taxon>
    </lineage>
</organism>
<evidence type="ECO:0000256" key="1">
    <source>
        <dbReference type="SAM" id="SignalP"/>
    </source>
</evidence>
<reference evidence="3" key="3">
    <citation type="submission" date="2025-08" db="UniProtKB">
        <authorList>
            <consortium name="RefSeq"/>
        </authorList>
    </citation>
    <scope>IDENTIFICATION</scope>
    <source>
        <strain evidence="3">CBS 342.82</strain>
    </source>
</reference>
<sequence>MQFNMKLVAFLSIATGTFAADVYSIFFTENDKKVGSTNYDVSNDSCFLNAGSTKVSFSQATANSFAEGPYCLTGYSDDGCGSSTGSQTFEHVPVANRAENGVKIILDGGVASGSHKKWTLGNC</sequence>
<proteinExistence type="predicted"/>
<accession>A0A6J3LTI5</accession>
<dbReference type="RefSeq" id="XP_033455630.1">
    <property type="nucleotide sequence ID" value="XM_033605937.1"/>
</dbReference>
<gene>
    <name evidence="3" type="ORF">K489DRAFT_384786</name>
</gene>
<evidence type="ECO:0000313" key="2">
    <source>
        <dbReference type="Proteomes" id="UP000504637"/>
    </source>
</evidence>
<reference evidence="3" key="1">
    <citation type="submission" date="2020-01" db="EMBL/GenBank/DDBJ databases">
        <authorList>
            <consortium name="DOE Joint Genome Institute"/>
            <person name="Haridas S."/>
            <person name="Albert R."/>
            <person name="Binder M."/>
            <person name="Bloem J."/>
            <person name="Labutti K."/>
            <person name="Salamov A."/>
            <person name="Andreopoulos B."/>
            <person name="Baker S.E."/>
            <person name="Barry K."/>
            <person name="Bills G."/>
            <person name="Bluhm B.H."/>
            <person name="Cannon C."/>
            <person name="Castanera R."/>
            <person name="Culley D.E."/>
            <person name="Daum C."/>
            <person name="Ezra D."/>
            <person name="Gonzalez J.B."/>
            <person name="Henrissat B."/>
            <person name="Kuo A."/>
            <person name="Liang C."/>
            <person name="Lipzen A."/>
            <person name="Lutzoni F."/>
            <person name="Magnuson J."/>
            <person name="Mondo S."/>
            <person name="Nolan M."/>
            <person name="Ohm R."/>
            <person name="Pangilinan J."/>
            <person name="Park H.-J."/>
            <person name="Ramirez L."/>
            <person name="Alfaro M."/>
            <person name="Sun H."/>
            <person name="Tritt A."/>
            <person name="Yoshinaga Y."/>
            <person name="Zwiers L.-H."/>
            <person name="Turgeon B.G."/>
            <person name="Goodwin S.B."/>
            <person name="Spatafora J.W."/>
            <person name="Crous P.W."/>
            <person name="Grigoriev I.V."/>
        </authorList>
    </citation>
    <scope>NUCLEOTIDE SEQUENCE</scope>
    <source>
        <strain evidence="3">CBS 342.82</strain>
    </source>
</reference>
<keyword evidence="1" id="KW-0732">Signal</keyword>
<protein>
    <submittedName>
        <fullName evidence="3">Uncharacterized protein</fullName>
    </submittedName>
</protein>
<keyword evidence="2" id="KW-1185">Reference proteome</keyword>
<name>A0A6J3LTI5_9PEZI</name>
<dbReference type="GeneID" id="54363737"/>
<evidence type="ECO:0000313" key="3">
    <source>
        <dbReference type="RefSeq" id="XP_033455630.1"/>
    </source>
</evidence>
<dbReference type="AlphaFoldDB" id="A0A6J3LTI5"/>
<dbReference type="OrthoDB" id="10631464at2759"/>
<feature type="chain" id="PRO_5026671136" evidence="1">
    <location>
        <begin position="20"/>
        <end position="123"/>
    </location>
</feature>
<feature type="signal peptide" evidence="1">
    <location>
        <begin position="1"/>
        <end position="19"/>
    </location>
</feature>
<dbReference type="Proteomes" id="UP000504637">
    <property type="component" value="Unplaced"/>
</dbReference>